<reference evidence="2 3" key="1">
    <citation type="submission" date="2016-07" db="EMBL/GenBank/DDBJ databases">
        <title>Complete genome sequence of Bradyrhizobium icense LMTR 13T, a potential inoculant strain isolated from lima bean (Phaseolus lunatus) in Peru.</title>
        <authorList>
            <person name="Ormeno-Orrillo E."/>
            <person name="Duran D."/>
            <person name="Rogel M.A."/>
            <person name="Rey L."/>
            <person name="Imperial J."/>
            <person name="Ruiz-Argueso T."/>
            <person name="Martinez-Romero E."/>
        </authorList>
    </citation>
    <scope>NUCLEOTIDE SEQUENCE [LARGE SCALE GENOMIC DNA]</scope>
    <source>
        <strain evidence="2 3">LMTR 13</strain>
    </source>
</reference>
<proteinExistence type="predicted"/>
<organism evidence="2 3">
    <name type="scientific">Bradyrhizobium icense</name>
    <dbReference type="NCBI Taxonomy" id="1274631"/>
    <lineage>
        <taxon>Bacteria</taxon>
        <taxon>Pseudomonadati</taxon>
        <taxon>Pseudomonadota</taxon>
        <taxon>Alphaproteobacteria</taxon>
        <taxon>Hyphomicrobiales</taxon>
        <taxon>Nitrobacteraceae</taxon>
        <taxon>Bradyrhizobium</taxon>
    </lineage>
</organism>
<dbReference type="KEGG" id="bic:LMTR13_03005"/>
<dbReference type="AlphaFoldDB" id="A0A1B1U960"/>
<evidence type="ECO:0000313" key="3">
    <source>
        <dbReference type="Proteomes" id="UP000092839"/>
    </source>
</evidence>
<evidence type="ECO:0000313" key="2">
    <source>
        <dbReference type="EMBL" id="ANV99296.1"/>
    </source>
</evidence>
<accession>A0A1B1U960</accession>
<dbReference type="EMBL" id="CP016428">
    <property type="protein sequence ID" value="ANV99296.1"/>
    <property type="molecule type" value="Genomic_DNA"/>
</dbReference>
<keyword evidence="1" id="KW-0812">Transmembrane</keyword>
<keyword evidence="3" id="KW-1185">Reference proteome</keyword>
<feature type="transmembrane region" description="Helical" evidence="1">
    <location>
        <begin position="20"/>
        <end position="43"/>
    </location>
</feature>
<feature type="transmembrane region" description="Helical" evidence="1">
    <location>
        <begin position="81"/>
        <end position="105"/>
    </location>
</feature>
<gene>
    <name evidence="2" type="ORF">LMTR13_03005</name>
</gene>
<dbReference type="Proteomes" id="UP000092839">
    <property type="component" value="Chromosome"/>
</dbReference>
<sequence>MAQADQESPTLGTSSSLAAYWYFHLPNFVLAALMYTMLGRVLLGLMVDADSPNYIWRFFCRVTDPVVAVVALVTPKITAPVLLWLFGFVWLFWLRVGFHYTLLLFNLAPRVGGAAS</sequence>
<dbReference type="STRING" id="1274631.LMTR13_03005"/>
<keyword evidence="1" id="KW-0472">Membrane</keyword>
<name>A0A1B1U960_9BRAD</name>
<evidence type="ECO:0008006" key="4">
    <source>
        <dbReference type="Google" id="ProtNLM"/>
    </source>
</evidence>
<dbReference type="OrthoDB" id="7376104at2"/>
<keyword evidence="1" id="KW-1133">Transmembrane helix</keyword>
<protein>
    <recommendedName>
        <fullName evidence="4">YggT family protein</fullName>
    </recommendedName>
</protein>
<evidence type="ECO:0000256" key="1">
    <source>
        <dbReference type="SAM" id="Phobius"/>
    </source>
</evidence>